<dbReference type="PANTHER" id="PTHR43398">
    <property type="entry name" value="DOLICHOL-PHOSPHATE MANNOSYLTRANSFERASE SUBUNIT 1"/>
    <property type="match status" value="1"/>
</dbReference>
<keyword evidence="4" id="KW-0808">Transferase</keyword>
<keyword evidence="5 8" id="KW-0812">Transmembrane</keyword>
<keyword evidence="12" id="KW-1185">Reference proteome</keyword>
<feature type="transmembrane region" description="Helical" evidence="8">
    <location>
        <begin position="272"/>
        <end position="290"/>
    </location>
</feature>
<feature type="transmembrane region" description="Helical" evidence="8">
    <location>
        <begin position="366"/>
        <end position="385"/>
    </location>
</feature>
<evidence type="ECO:0000256" key="8">
    <source>
        <dbReference type="SAM" id="Phobius"/>
    </source>
</evidence>
<accession>A0ABQ3E1A4</accession>
<evidence type="ECO:0000256" key="3">
    <source>
        <dbReference type="ARBA" id="ARBA00022676"/>
    </source>
</evidence>
<organism evidence="11 12">
    <name type="scientific">Pseudovibrio japonicus</name>
    <dbReference type="NCBI Taxonomy" id="366534"/>
    <lineage>
        <taxon>Bacteria</taxon>
        <taxon>Pseudomonadati</taxon>
        <taxon>Pseudomonadota</taxon>
        <taxon>Alphaproteobacteria</taxon>
        <taxon>Hyphomicrobiales</taxon>
        <taxon>Stappiaceae</taxon>
        <taxon>Pseudovibrio</taxon>
    </lineage>
</organism>
<protein>
    <submittedName>
        <fullName evidence="11">Dolichol monophosphate mannose synthase</fullName>
    </submittedName>
</protein>
<evidence type="ECO:0000256" key="2">
    <source>
        <dbReference type="ARBA" id="ARBA00006739"/>
    </source>
</evidence>
<dbReference type="InterPro" id="IPR007267">
    <property type="entry name" value="GtrA_DPMS_TM"/>
</dbReference>
<sequence length="394" mass="43368">MQGQEGLNTGEMMVSNTNTEQSEISKSDSRVTGPAELTVVLPTYNESENVPIVVELLDKALAGVAWEVIVVDDNSPDGTSKVTADIAQRDPRVRIIQRIGRRGLSGACIEGMLASSSKFVAVMDADLQHDESLLPKMLEALRSENYDICVASRHVEGGDVGAGLSSIRAWGSNLANNLARKFLKVELSDPMSGFFMLRRDRFVELAPHLSAQGFKIMLDIVASGKGALRINELPFIFRERQHGESKLDTLVTMDYLGLLVSKIFDDKISVRFLMYSMVGATGVVVHLIALKMLLTIVGMPFGISQLVATFVAMTSNFFLNNRLTYRDRRLKGLAWVRGLFSFYVICSFGILANVGVAELIYTNQPIWWFAGAAGAVMGAVWNYVVSNALTWRKD</sequence>
<dbReference type="InterPro" id="IPR029044">
    <property type="entry name" value="Nucleotide-diphossugar_trans"/>
</dbReference>
<evidence type="ECO:0000256" key="4">
    <source>
        <dbReference type="ARBA" id="ARBA00022679"/>
    </source>
</evidence>
<comment type="subcellular location">
    <subcellularLocation>
        <location evidence="1">Membrane</location>
        <topology evidence="1">Multi-pass membrane protein</topology>
    </subcellularLocation>
</comment>
<evidence type="ECO:0000256" key="1">
    <source>
        <dbReference type="ARBA" id="ARBA00004141"/>
    </source>
</evidence>
<evidence type="ECO:0000256" key="7">
    <source>
        <dbReference type="ARBA" id="ARBA00023136"/>
    </source>
</evidence>
<evidence type="ECO:0000259" key="10">
    <source>
        <dbReference type="Pfam" id="PF04138"/>
    </source>
</evidence>
<dbReference type="EMBL" id="BMXE01000001">
    <property type="protein sequence ID" value="GHB22509.1"/>
    <property type="molecule type" value="Genomic_DNA"/>
</dbReference>
<reference evidence="12" key="1">
    <citation type="journal article" date="2019" name="Int. J. Syst. Evol. Microbiol.">
        <title>The Global Catalogue of Microorganisms (GCM) 10K type strain sequencing project: providing services to taxonomists for standard genome sequencing and annotation.</title>
        <authorList>
            <consortium name="The Broad Institute Genomics Platform"/>
            <consortium name="The Broad Institute Genome Sequencing Center for Infectious Disease"/>
            <person name="Wu L."/>
            <person name="Ma J."/>
        </authorList>
    </citation>
    <scope>NUCLEOTIDE SEQUENCE [LARGE SCALE GENOMIC DNA]</scope>
    <source>
        <strain evidence="12">KCTC 12861</strain>
    </source>
</reference>
<evidence type="ECO:0000313" key="11">
    <source>
        <dbReference type="EMBL" id="GHB22509.1"/>
    </source>
</evidence>
<keyword evidence="3" id="KW-0328">Glycosyltransferase</keyword>
<name>A0ABQ3E1A4_9HYPH</name>
<proteinExistence type="inferred from homology"/>
<dbReference type="Gene3D" id="3.90.550.10">
    <property type="entry name" value="Spore Coat Polysaccharide Biosynthesis Protein SpsA, Chain A"/>
    <property type="match status" value="1"/>
</dbReference>
<evidence type="ECO:0000313" key="12">
    <source>
        <dbReference type="Proteomes" id="UP000637980"/>
    </source>
</evidence>
<comment type="caution">
    <text evidence="11">The sequence shown here is derived from an EMBL/GenBank/DDBJ whole genome shotgun (WGS) entry which is preliminary data.</text>
</comment>
<comment type="similarity">
    <text evidence="2">Belongs to the glycosyltransferase 2 family.</text>
</comment>
<evidence type="ECO:0000259" key="9">
    <source>
        <dbReference type="Pfam" id="PF00535"/>
    </source>
</evidence>
<evidence type="ECO:0000256" key="6">
    <source>
        <dbReference type="ARBA" id="ARBA00022989"/>
    </source>
</evidence>
<evidence type="ECO:0000256" key="5">
    <source>
        <dbReference type="ARBA" id="ARBA00022692"/>
    </source>
</evidence>
<dbReference type="Pfam" id="PF00535">
    <property type="entry name" value="Glycos_transf_2"/>
    <property type="match status" value="1"/>
</dbReference>
<keyword evidence="7 8" id="KW-0472">Membrane</keyword>
<feature type="domain" description="GtrA/DPMS transmembrane" evidence="10">
    <location>
        <begin position="275"/>
        <end position="391"/>
    </location>
</feature>
<dbReference type="InterPro" id="IPR001173">
    <property type="entry name" value="Glyco_trans_2-like"/>
</dbReference>
<dbReference type="CDD" id="cd06442">
    <property type="entry name" value="DPM1_like"/>
    <property type="match status" value="1"/>
</dbReference>
<dbReference type="InterPro" id="IPR039528">
    <property type="entry name" value="DPM1-like"/>
</dbReference>
<gene>
    <name evidence="11" type="ORF">GCM10007094_08340</name>
</gene>
<feature type="domain" description="Glycosyltransferase 2-like" evidence="9">
    <location>
        <begin position="38"/>
        <end position="201"/>
    </location>
</feature>
<dbReference type="Proteomes" id="UP000637980">
    <property type="component" value="Unassembled WGS sequence"/>
</dbReference>
<keyword evidence="6 8" id="KW-1133">Transmembrane helix</keyword>
<feature type="transmembrane region" description="Helical" evidence="8">
    <location>
        <begin position="340"/>
        <end position="360"/>
    </location>
</feature>
<dbReference type="SUPFAM" id="SSF53448">
    <property type="entry name" value="Nucleotide-diphospho-sugar transferases"/>
    <property type="match status" value="1"/>
</dbReference>
<feature type="transmembrane region" description="Helical" evidence="8">
    <location>
        <begin position="296"/>
        <end position="319"/>
    </location>
</feature>
<dbReference type="Pfam" id="PF04138">
    <property type="entry name" value="GtrA_DPMS_TM"/>
    <property type="match status" value="1"/>
</dbReference>
<dbReference type="PANTHER" id="PTHR43398:SF1">
    <property type="entry name" value="DOLICHOL-PHOSPHATE MANNOSYLTRANSFERASE SUBUNIT 1"/>
    <property type="match status" value="1"/>
</dbReference>